<evidence type="ECO:0000313" key="2">
    <source>
        <dbReference type="EMBL" id="KAJ7192236.1"/>
    </source>
</evidence>
<feature type="compositionally biased region" description="Pro residues" evidence="1">
    <location>
        <begin position="173"/>
        <end position="188"/>
    </location>
</feature>
<evidence type="ECO:0000256" key="1">
    <source>
        <dbReference type="SAM" id="MobiDB-lite"/>
    </source>
</evidence>
<evidence type="ECO:0000313" key="3">
    <source>
        <dbReference type="Proteomes" id="UP001219525"/>
    </source>
</evidence>
<keyword evidence="3" id="KW-1185">Reference proteome</keyword>
<dbReference type="Proteomes" id="UP001219525">
    <property type="component" value="Unassembled WGS sequence"/>
</dbReference>
<reference evidence="2" key="1">
    <citation type="submission" date="2023-03" db="EMBL/GenBank/DDBJ databases">
        <title>Massive genome expansion in bonnet fungi (Mycena s.s.) driven by repeated elements and novel gene families across ecological guilds.</title>
        <authorList>
            <consortium name="Lawrence Berkeley National Laboratory"/>
            <person name="Harder C.B."/>
            <person name="Miyauchi S."/>
            <person name="Viragh M."/>
            <person name="Kuo A."/>
            <person name="Thoen E."/>
            <person name="Andreopoulos B."/>
            <person name="Lu D."/>
            <person name="Skrede I."/>
            <person name="Drula E."/>
            <person name="Henrissat B."/>
            <person name="Morin E."/>
            <person name="Kohler A."/>
            <person name="Barry K."/>
            <person name="LaButti K."/>
            <person name="Morin E."/>
            <person name="Salamov A."/>
            <person name="Lipzen A."/>
            <person name="Mereny Z."/>
            <person name="Hegedus B."/>
            <person name="Baldrian P."/>
            <person name="Stursova M."/>
            <person name="Weitz H."/>
            <person name="Taylor A."/>
            <person name="Grigoriev I.V."/>
            <person name="Nagy L.G."/>
            <person name="Martin F."/>
            <person name="Kauserud H."/>
        </authorList>
    </citation>
    <scope>NUCLEOTIDE SEQUENCE</scope>
    <source>
        <strain evidence="2">9144</strain>
    </source>
</reference>
<proteinExistence type="predicted"/>
<feature type="region of interest" description="Disordered" evidence="1">
    <location>
        <begin position="172"/>
        <end position="221"/>
    </location>
</feature>
<feature type="compositionally biased region" description="Low complexity" evidence="1">
    <location>
        <begin position="189"/>
        <end position="202"/>
    </location>
</feature>
<sequence>MGGSVYVLGPGQTREEISDPHLDVWTSWHVFMNFSAVVLRATIAFLETVSAKQISKKILVEEGLAAPEDVEGVDEALIVANYRARIDAAISLLKTWVLTQQTPLDSPIDFDKVNPARVKKAIPPHTLSELRLTGIHALILLGYLNGKMSHVQAKEVERVLLLARPYCEWPEDGNPPPPASYQPPPPPSARAGNSADNNNNADGGDKDEDADGDDEDEDDYDERHIIDQFIYLFGAVPLGGTVCTS</sequence>
<name>A0AAD6UPU7_9AGAR</name>
<comment type="caution">
    <text evidence="2">The sequence shown here is derived from an EMBL/GenBank/DDBJ whole genome shotgun (WGS) entry which is preliminary data.</text>
</comment>
<protein>
    <submittedName>
        <fullName evidence="2">Uncharacterized protein</fullName>
    </submittedName>
</protein>
<accession>A0AAD6UPU7</accession>
<dbReference type="AlphaFoldDB" id="A0AAD6UPU7"/>
<gene>
    <name evidence="2" type="ORF">GGX14DRAFT_480286</name>
</gene>
<feature type="compositionally biased region" description="Acidic residues" evidence="1">
    <location>
        <begin position="205"/>
        <end position="220"/>
    </location>
</feature>
<dbReference type="EMBL" id="JARJCW010000122">
    <property type="protein sequence ID" value="KAJ7192236.1"/>
    <property type="molecule type" value="Genomic_DNA"/>
</dbReference>
<organism evidence="2 3">
    <name type="scientific">Mycena pura</name>
    <dbReference type="NCBI Taxonomy" id="153505"/>
    <lineage>
        <taxon>Eukaryota</taxon>
        <taxon>Fungi</taxon>
        <taxon>Dikarya</taxon>
        <taxon>Basidiomycota</taxon>
        <taxon>Agaricomycotina</taxon>
        <taxon>Agaricomycetes</taxon>
        <taxon>Agaricomycetidae</taxon>
        <taxon>Agaricales</taxon>
        <taxon>Marasmiineae</taxon>
        <taxon>Mycenaceae</taxon>
        <taxon>Mycena</taxon>
    </lineage>
</organism>